<dbReference type="RefSeq" id="WP_054730316.1">
    <property type="nucleotide sequence ID" value="NZ_CP009429.1"/>
</dbReference>
<feature type="chain" id="PRO_5042233700" description="Amidohydrolase-related domain-containing protein" evidence="1">
    <location>
        <begin position="37"/>
        <end position="369"/>
    </location>
</feature>
<dbReference type="Pfam" id="PF04909">
    <property type="entry name" value="Amidohydro_2"/>
    <property type="match status" value="1"/>
</dbReference>
<reference evidence="4" key="1">
    <citation type="submission" date="2015-11" db="EMBL/GenBank/DDBJ databases">
        <title>Complete genome sequence of a polyethylene-glycol degrader Sphingopyxis macrogoltabida 203N (NBRC 111659).</title>
        <authorList>
            <person name="Yoshiyuki O."/>
            <person name="Shouta N."/>
            <person name="Nagata Y."/>
            <person name="Numata M."/>
            <person name="Tsuchikane K."/>
            <person name="Hosoyama A."/>
            <person name="Yamazoe A."/>
            <person name="Tsuda M."/>
            <person name="Fujita N."/>
            <person name="Kawai F."/>
        </authorList>
    </citation>
    <scope>NUCLEOTIDE SEQUENCE [LARGE SCALE GENOMIC DNA]</scope>
    <source>
        <strain evidence="4">203N</strain>
    </source>
</reference>
<evidence type="ECO:0000259" key="2">
    <source>
        <dbReference type="Pfam" id="PF04909"/>
    </source>
</evidence>
<evidence type="ECO:0000313" key="3">
    <source>
        <dbReference type="EMBL" id="AMU90810.1"/>
    </source>
</evidence>
<keyword evidence="4" id="KW-1185">Reference proteome</keyword>
<dbReference type="KEGG" id="smaz:LH19_16880"/>
<dbReference type="InterPro" id="IPR006680">
    <property type="entry name" value="Amidohydro-rel"/>
</dbReference>
<protein>
    <recommendedName>
        <fullName evidence="2">Amidohydrolase-related domain-containing protein</fullName>
    </recommendedName>
</protein>
<dbReference type="AlphaFoldDB" id="A0AAC8Z2M9"/>
<evidence type="ECO:0000256" key="1">
    <source>
        <dbReference type="SAM" id="SignalP"/>
    </source>
</evidence>
<name>A0AAC8Z2M9_SPHMC</name>
<proteinExistence type="predicted"/>
<dbReference type="Proteomes" id="UP000076088">
    <property type="component" value="Chromosome"/>
</dbReference>
<dbReference type="GO" id="GO:0016787">
    <property type="term" value="F:hydrolase activity"/>
    <property type="evidence" value="ECO:0007669"/>
    <property type="project" value="InterPro"/>
</dbReference>
<gene>
    <name evidence="3" type="ORF">ATM17_17450</name>
</gene>
<organism evidence="3 4">
    <name type="scientific">Sphingopyxis macrogoltabida</name>
    <name type="common">Sphingomonas macrogoltabidus</name>
    <dbReference type="NCBI Taxonomy" id="33050"/>
    <lineage>
        <taxon>Bacteria</taxon>
        <taxon>Pseudomonadati</taxon>
        <taxon>Pseudomonadota</taxon>
        <taxon>Alphaproteobacteria</taxon>
        <taxon>Sphingomonadales</taxon>
        <taxon>Sphingomonadaceae</taxon>
        <taxon>Sphingopyxis</taxon>
    </lineage>
</organism>
<reference evidence="3 4" key="2">
    <citation type="journal article" date="2016" name="Genome Announc.">
        <title>Complete Genome Sequence of Sphingopyxis macrogoltabida Strain 203N (NBRC 111659), a Polyethylene Glycol Degrader.</title>
        <authorList>
            <person name="Ohtsubo Y."/>
            <person name="Nonoyama S."/>
            <person name="Nagata Y."/>
            <person name="Numata M."/>
            <person name="Tsuchikane K."/>
            <person name="Hosoyama A."/>
            <person name="Yamazoe A."/>
            <person name="Tsuda M."/>
            <person name="Fujita N."/>
            <person name="Kawai F."/>
        </authorList>
    </citation>
    <scope>NUCLEOTIDE SEQUENCE [LARGE SCALE GENOMIC DNA]</scope>
    <source>
        <strain evidence="3 4">203N</strain>
    </source>
</reference>
<feature type="signal peptide" evidence="1">
    <location>
        <begin position="1"/>
        <end position="36"/>
    </location>
</feature>
<feature type="domain" description="Amidohydrolase-related" evidence="2">
    <location>
        <begin position="117"/>
        <end position="351"/>
    </location>
</feature>
<evidence type="ECO:0000313" key="4">
    <source>
        <dbReference type="Proteomes" id="UP000076088"/>
    </source>
</evidence>
<accession>A0AAC8Z2M9</accession>
<sequence length="369" mass="39734">MSIIGYRAARPVIAAIAHAMLIAVALCWTAPAAAQAEGADPVPLADHHMHIQSPLISAWLGEMQKAMPTVFDGISDDLYATRSGADAVRELDRAGIPKGVLLSMGYMFGFPAVPLEPEERARRMRAENRFNVDAALASHDRLVAFVGINPFQPNALDELGYWSRQPGAWGVKLHLGNSGFDPGNRAQVRKLGAFVAAANRAHMPLVIHLRGAAPFTVANIATFIDKVLSRAGDLPVQIAHGGGYGGIDQPTLDALDLYGKAIARKAPGTKNLVLDLSAVAQFDPSKAPIKDPSETRSFDEMRAAYVAGMRKIGLDRFVLASDWPALEPPAEYFAIERTALPVTDAEWRQLCGNLAPYLRAGWVSGSRAR</sequence>
<dbReference type="EMBL" id="CP013344">
    <property type="protein sequence ID" value="AMU90810.1"/>
    <property type="molecule type" value="Genomic_DNA"/>
</dbReference>
<keyword evidence="1" id="KW-0732">Signal</keyword>
<dbReference type="InterPro" id="IPR032466">
    <property type="entry name" value="Metal_Hydrolase"/>
</dbReference>
<dbReference type="Gene3D" id="3.20.20.140">
    <property type="entry name" value="Metal-dependent hydrolases"/>
    <property type="match status" value="1"/>
</dbReference>
<dbReference type="SUPFAM" id="SSF51556">
    <property type="entry name" value="Metallo-dependent hydrolases"/>
    <property type="match status" value="1"/>
</dbReference>